<dbReference type="PANTHER" id="PTHR11092">
    <property type="entry name" value="SUGAR NUCLEOTIDE EPIMERASE RELATED"/>
    <property type="match status" value="1"/>
</dbReference>
<dbReference type="Gene3D" id="3.40.50.720">
    <property type="entry name" value="NAD(P)-binding Rossmann-like Domain"/>
    <property type="match status" value="1"/>
</dbReference>
<dbReference type="InterPro" id="IPR010099">
    <property type="entry name" value="SDR39U1"/>
</dbReference>
<gene>
    <name evidence="3" type="ORF">GM51_12630</name>
</gene>
<feature type="domain" description="DUF1731" evidence="2">
    <location>
        <begin position="246"/>
        <end position="291"/>
    </location>
</feature>
<accession>A0A094PZ98</accession>
<name>A0A094PZ98_9ZZZZ</name>
<dbReference type="AlphaFoldDB" id="A0A094PZ98"/>
<dbReference type="EMBL" id="JNSL01000085">
    <property type="protein sequence ID" value="KGA16422.1"/>
    <property type="molecule type" value="Genomic_DNA"/>
</dbReference>
<dbReference type="SUPFAM" id="SSF51735">
    <property type="entry name" value="NAD(P)-binding Rossmann-fold domains"/>
    <property type="match status" value="1"/>
</dbReference>
<proteinExistence type="predicted"/>
<dbReference type="Pfam" id="PF01370">
    <property type="entry name" value="Epimerase"/>
    <property type="match status" value="1"/>
</dbReference>
<dbReference type="Pfam" id="PF08338">
    <property type="entry name" value="DUF1731"/>
    <property type="match status" value="1"/>
</dbReference>
<dbReference type="PANTHER" id="PTHR11092:SF0">
    <property type="entry name" value="EPIMERASE FAMILY PROTEIN SDR39U1"/>
    <property type="match status" value="1"/>
</dbReference>
<comment type="caution">
    <text evidence="3">The sequence shown here is derived from an EMBL/GenBank/DDBJ whole genome shotgun (WGS) entry which is preliminary data.</text>
</comment>
<evidence type="ECO:0000259" key="1">
    <source>
        <dbReference type="Pfam" id="PF01370"/>
    </source>
</evidence>
<feature type="domain" description="NAD-dependent epimerase/dehydratase" evidence="1">
    <location>
        <begin position="3"/>
        <end position="210"/>
    </location>
</feature>
<dbReference type="InterPro" id="IPR036291">
    <property type="entry name" value="NAD(P)-bd_dom_sf"/>
</dbReference>
<dbReference type="NCBIfam" id="TIGR01777">
    <property type="entry name" value="yfcH"/>
    <property type="match status" value="1"/>
</dbReference>
<organism evidence="3">
    <name type="scientific">freshwater metagenome</name>
    <dbReference type="NCBI Taxonomy" id="449393"/>
    <lineage>
        <taxon>unclassified sequences</taxon>
        <taxon>metagenomes</taxon>
        <taxon>ecological metagenomes</taxon>
    </lineage>
</organism>
<protein>
    <submittedName>
        <fullName evidence="3">Epimerase</fullName>
    </submittedName>
</protein>
<dbReference type="InterPro" id="IPR013549">
    <property type="entry name" value="DUF1731"/>
</dbReference>
<evidence type="ECO:0000313" key="3">
    <source>
        <dbReference type="EMBL" id="KGA16422.1"/>
    </source>
</evidence>
<reference evidence="3" key="1">
    <citation type="submission" date="2014-06" db="EMBL/GenBank/DDBJ databases">
        <title>Key roles for freshwater Actinobacteria revealed by deep metagenomic sequencing.</title>
        <authorList>
            <person name="Ghai R."/>
            <person name="Mizuno C.M."/>
            <person name="Picazo A."/>
            <person name="Camacho A."/>
            <person name="Rodriguez-Valera F."/>
        </authorList>
    </citation>
    <scope>NUCLEOTIDE SEQUENCE</scope>
</reference>
<sequence>MKIVIAGSSGLIGTELVKSLREDGHEVIRLVRRKPVASTEVFWDPAKGEIDSTSLVGSEVFINLAGAGVGDHRWTQKYKKLILSSRVDSTSLLARTAAQVKPKVFIAGSAIGWYGDTADTAVDESTGPGTGFLADVVVAWEAAAGPAKDAGIRVVHARTGLVAAKNGGAWARLLPLFKLGVGGKLGSGNQYWSFISMRDEISALKFLITQESISGPVNLTAPNPATNAQVTRAMSKVFKRLAIFPVPAFALKAVLGEFSQEVLGSARVLPKVLLDSGFKFQDADIESAMRTLAAK</sequence>
<dbReference type="InterPro" id="IPR001509">
    <property type="entry name" value="Epimerase_deHydtase"/>
</dbReference>
<evidence type="ECO:0000259" key="2">
    <source>
        <dbReference type="Pfam" id="PF08338"/>
    </source>
</evidence>